<sequence length="80" mass="9063">MSFCLVSVSFVTACGTSKISIVEEKCGICHKAEIVYKRKLTKAEWDRVVYAMKIRGLKISASEEKTLKSELYKKLGKEDK</sequence>
<dbReference type="AlphaFoldDB" id="D4H2M1"/>
<protein>
    <recommendedName>
        <fullName evidence="3">Quinohemoprotein amine dehydrogenase alpha subunit haem binding domain-containing protein</fullName>
    </recommendedName>
</protein>
<dbReference type="STRING" id="522772.Dacet_0282"/>
<dbReference type="Gene3D" id="1.10.760.10">
    <property type="entry name" value="Cytochrome c-like domain"/>
    <property type="match status" value="1"/>
</dbReference>
<evidence type="ECO:0000313" key="2">
    <source>
        <dbReference type="Proteomes" id="UP000002012"/>
    </source>
</evidence>
<dbReference type="Proteomes" id="UP000002012">
    <property type="component" value="Chromosome"/>
</dbReference>
<proteinExistence type="predicted"/>
<dbReference type="eggNOG" id="ENOG50311S6">
    <property type="taxonomic scope" value="Bacteria"/>
</dbReference>
<keyword evidence="2" id="KW-1185">Reference proteome</keyword>
<reference evidence="1 2" key="1">
    <citation type="journal article" date="2010" name="Stand. Genomic Sci.">
        <title>Complete genome sequence of Denitrovibrio acetiphilus type strain (N2460).</title>
        <authorList>
            <person name="Kiss H."/>
            <person name="Lang E."/>
            <person name="Lapidus A."/>
            <person name="Copeland A."/>
            <person name="Nolan M."/>
            <person name="Glavina Del Rio T."/>
            <person name="Chen F."/>
            <person name="Lucas S."/>
            <person name="Tice H."/>
            <person name="Cheng J.F."/>
            <person name="Han C."/>
            <person name="Goodwin L."/>
            <person name="Pitluck S."/>
            <person name="Liolios K."/>
            <person name="Pati A."/>
            <person name="Ivanova N."/>
            <person name="Mavromatis K."/>
            <person name="Chen A."/>
            <person name="Palaniappan K."/>
            <person name="Land M."/>
            <person name="Hauser L."/>
            <person name="Chang Y.J."/>
            <person name="Jeffries C.D."/>
            <person name="Detter J.C."/>
            <person name="Brettin T."/>
            <person name="Spring S."/>
            <person name="Rohde M."/>
            <person name="Goker M."/>
            <person name="Woyke T."/>
            <person name="Bristow J."/>
            <person name="Eisen J.A."/>
            <person name="Markowitz V."/>
            <person name="Hugenholtz P."/>
            <person name="Kyrpides N.C."/>
            <person name="Klenk H.P."/>
        </authorList>
    </citation>
    <scope>NUCLEOTIDE SEQUENCE [LARGE SCALE GENOMIC DNA]</scope>
    <source>
        <strain evidence="2">DSM 12809 / NBRC 114555 / N2460</strain>
    </source>
</reference>
<dbReference type="HOGENOM" id="CLU_2493326_0_0_0"/>
<name>D4H2M1_DENA2</name>
<dbReference type="PaxDb" id="522772-Dacet_0282"/>
<dbReference type="InterPro" id="IPR036909">
    <property type="entry name" value="Cyt_c-like_dom_sf"/>
</dbReference>
<dbReference type="GO" id="GO:0009055">
    <property type="term" value="F:electron transfer activity"/>
    <property type="evidence" value="ECO:0007669"/>
    <property type="project" value="InterPro"/>
</dbReference>
<dbReference type="InParanoid" id="D4H2M1"/>
<evidence type="ECO:0008006" key="3">
    <source>
        <dbReference type="Google" id="ProtNLM"/>
    </source>
</evidence>
<evidence type="ECO:0000313" key="1">
    <source>
        <dbReference type="EMBL" id="ADD67082.1"/>
    </source>
</evidence>
<dbReference type="KEGG" id="dap:Dacet_0282"/>
<dbReference type="EMBL" id="CP001968">
    <property type="protein sequence ID" value="ADD67082.1"/>
    <property type="molecule type" value="Genomic_DNA"/>
</dbReference>
<gene>
    <name evidence="1" type="ordered locus">Dacet_0282</name>
</gene>
<dbReference type="GO" id="GO:0020037">
    <property type="term" value="F:heme binding"/>
    <property type="evidence" value="ECO:0007669"/>
    <property type="project" value="InterPro"/>
</dbReference>
<organism evidence="1 2">
    <name type="scientific">Denitrovibrio acetiphilus (strain DSM 12809 / NBRC 114555 / N2460)</name>
    <dbReference type="NCBI Taxonomy" id="522772"/>
    <lineage>
        <taxon>Bacteria</taxon>
        <taxon>Pseudomonadati</taxon>
        <taxon>Deferribacterota</taxon>
        <taxon>Deferribacteres</taxon>
        <taxon>Deferribacterales</taxon>
        <taxon>Geovibrionaceae</taxon>
        <taxon>Denitrovibrio</taxon>
    </lineage>
</organism>
<accession>D4H2M1</accession>